<keyword evidence="7 10" id="KW-0520">NAD</keyword>
<dbReference type="Gene3D" id="3.40.50.720">
    <property type="entry name" value="NAD(P)-binding Rossmann-like Domain"/>
    <property type="match status" value="1"/>
</dbReference>
<evidence type="ECO:0000256" key="3">
    <source>
        <dbReference type="ARBA" id="ARBA00004947"/>
    </source>
</evidence>
<evidence type="ECO:0000256" key="4">
    <source>
        <dbReference type="ARBA" id="ARBA00007637"/>
    </source>
</evidence>
<comment type="similarity">
    <text evidence="4 10">Belongs to the NAD(P)-dependent epimerase/dehydratase family.</text>
</comment>
<comment type="cofactor">
    <cofactor evidence="2 10">
        <name>NAD(+)</name>
        <dbReference type="ChEBI" id="CHEBI:57540"/>
    </cofactor>
</comment>
<evidence type="ECO:0000256" key="10">
    <source>
        <dbReference type="RuleBase" id="RU366046"/>
    </source>
</evidence>
<proteinExistence type="inferred from homology"/>
<keyword evidence="9 10" id="KW-0119">Carbohydrate metabolism</keyword>
<accession>A0A4Q9GB68</accession>
<dbReference type="OrthoDB" id="9801785at2"/>
<dbReference type="EMBL" id="SIUB01000008">
    <property type="protein sequence ID" value="TBN48267.1"/>
    <property type="molecule type" value="Genomic_DNA"/>
</dbReference>
<evidence type="ECO:0000256" key="8">
    <source>
        <dbReference type="ARBA" id="ARBA00023235"/>
    </source>
</evidence>
<reference evidence="12 13" key="1">
    <citation type="submission" date="2019-02" db="EMBL/GenBank/DDBJ databases">
        <title>Hansschlegelia quercus sp. nov., a novel methylotrophic bacterium from buds of oak (Quercus robur L.).</title>
        <authorList>
            <person name="Agafonova N.V."/>
            <person name="Kaparullina E.N."/>
            <person name="Grouzdev D.S."/>
            <person name="Doronina N.V."/>
        </authorList>
    </citation>
    <scope>NUCLEOTIDE SEQUENCE [LARGE SCALE GENOMIC DNA]</scope>
    <source>
        <strain evidence="12 13">Dub</strain>
    </source>
</reference>
<name>A0A4Q9GB68_9HYPH</name>
<comment type="catalytic activity">
    <reaction evidence="1 10">
        <text>UDP-alpha-D-glucose = UDP-alpha-D-galactose</text>
        <dbReference type="Rhea" id="RHEA:22168"/>
        <dbReference type="ChEBI" id="CHEBI:58885"/>
        <dbReference type="ChEBI" id="CHEBI:66914"/>
        <dbReference type="EC" id="5.1.3.2"/>
    </reaction>
</comment>
<keyword evidence="13" id="KW-1185">Reference proteome</keyword>
<evidence type="ECO:0000313" key="13">
    <source>
        <dbReference type="Proteomes" id="UP000291613"/>
    </source>
</evidence>
<dbReference type="AlphaFoldDB" id="A0A4Q9GB68"/>
<evidence type="ECO:0000256" key="2">
    <source>
        <dbReference type="ARBA" id="ARBA00001911"/>
    </source>
</evidence>
<evidence type="ECO:0000256" key="6">
    <source>
        <dbReference type="ARBA" id="ARBA00018569"/>
    </source>
</evidence>
<dbReference type="Pfam" id="PF01370">
    <property type="entry name" value="Epimerase"/>
    <property type="match status" value="1"/>
</dbReference>
<evidence type="ECO:0000259" key="11">
    <source>
        <dbReference type="Pfam" id="PF01370"/>
    </source>
</evidence>
<keyword evidence="8 10" id="KW-0413">Isomerase</keyword>
<dbReference type="EC" id="5.1.3.2" evidence="5 10"/>
<evidence type="ECO:0000256" key="9">
    <source>
        <dbReference type="ARBA" id="ARBA00023277"/>
    </source>
</evidence>
<dbReference type="GO" id="GO:0033499">
    <property type="term" value="P:galactose catabolic process via UDP-galactose, Leloir pathway"/>
    <property type="evidence" value="ECO:0007669"/>
    <property type="project" value="TreeGrafter"/>
</dbReference>
<comment type="subunit">
    <text evidence="10">Homodimer.</text>
</comment>
<dbReference type="GO" id="GO:0003978">
    <property type="term" value="F:UDP-glucose 4-epimerase activity"/>
    <property type="evidence" value="ECO:0007669"/>
    <property type="project" value="UniProtKB-UniRule"/>
</dbReference>
<dbReference type="InterPro" id="IPR036291">
    <property type="entry name" value="NAD(P)-bd_dom_sf"/>
</dbReference>
<evidence type="ECO:0000256" key="5">
    <source>
        <dbReference type="ARBA" id="ARBA00013189"/>
    </source>
</evidence>
<comment type="caution">
    <text evidence="12">The sequence shown here is derived from an EMBL/GenBank/DDBJ whole genome shotgun (WGS) entry which is preliminary data.</text>
</comment>
<gene>
    <name evidence="12" type="primary">galE</name>
    <name evidence="12" type="ORF">EYR15_14420</name>
</gene>
<dbReference type="InterPro" id="IPR001509">
    <property type="entry name" value="Epimerase_deHydtase"/>
</dbReference>
<organism evidence="12 13">
    <name type="scientific">Hansschlegelia quercus</name>
    <dbReference type="NCBI Taxonomy" id="2528245"/>
    <lineage>
        <taxon>Bacteria</taxon>
        <taxon>Pseudomonadati</taxon>
        <taxon>Pseudomonadota</taxon>
        <taxon>Alphaproteobacteria</taxon>
        <taxon>Hyphomicrobiales</taxon>
        <taxon>Methylopilaceae</taxon>
        <taxon>Hansschlegelia</taxon>
    </lineage>
</organism>
<evidence type="ECO:0000256" key="7">
    <source>
        <dbReference type="ARBA" id="ARBA00023027"/>
    </source>
</evidence>
<dbReference type="InterPro" id="IPR005886">
    <property type="entry name" value="UDP_G4E"/>
</dbReference>
<dbReference type="PANTHER" id="PTHR43725:SF53">
    <property type="entry name" value="UDP-ARABINOSE 4-EPIMERASE 1"/>
    <property type="match status" value="1"/>
</dbReference>
<protein>
    <recommendedName>
        <fullName evidence="6 10">UDP-glucose 4-epimerase</fullName>
        <ecNumber evidence="5 10">5.1.3.2</ecNumber>
    </recommendedName>
</protein>
<sequence length="336" mass="35881">MTVLVTGGAGYIGSHMVLALRDAGEPVVVLDNLSTGFREAVPADVPLVIGDVGDNALLMRTLGQHGIDAVAHFAARIVAPESVRDPLGYYAANTLRTHGLLETLVAANVKRFIFSSTAAVYGMAPPTPTPESAPCDPASPYGASKAMSERILRDVGAAYGMSYVVLRYFNVAGADAAMRAGQRSPAASNLITLAVRAALGIGPKLQIMGTDLPTPDGTGVRDYIHVSDLADAHVAALRHLREDRGSLTLNCGYGHGYSVREVVDAVNRVTGKPLPVVEGPRREGDPYVSIADATLIRAKLGWKPSRDNIDLVVDHALRWERMLRGERMPMIEKRRA</sequence>
<comment type="pathway">
    <text evidence="3 10">Carbohydrate metabolism; galactose metabolism.</text>
</comment>
<dbReference type="CDD" id="cd05247">
    <property type="entry name" value="UDP_G4E_1_SDR_e"/>
    <property type="match status" value="1"/>
</dbReference>
<dbReference type="SUPFAM" id="SSF51735">
    <property type="entry name" value="NAD(P)-binding Rossmann-fold domains"/>
    <property type="match status" value="1"/>
</dbReference>
<feature type="domain" description="NAD-dependent epimerase/dehydratase" evidence="11">
    <location>
        <begin position="3"/>
        <end position="252"/>
    </location>
</feature>
<dbReference type="RefSeq" id="WP_131004271.1">
    <property type="nucleotide sequence ID" value="NZ_JBHSZR010000011.1"/>
</dbReference>
<dbReference type="PANTHER" id="PTHR43725">
    <property type="entry name" value="UDP-GLUCOSE 4-EPIMERASE"/>
    <property type="match status" value="1"/>
</dbReference>
<dbReference type="NCBIfam" id="TIGR01179">
    <property type="entry name" value="galE"/>
    <property type="match status" value="1"/>
</dbReference>
<evidence type="ECO:0000256" key="1">
    <source>
        <dbReference type="ARBA" id="ARBA00000083"/>
    </source>
</evidence>
<dbReference type="UniPathway" id="UPA00214"/>
<dbReference type="Gene3D" id="3.90.25.10">
    <property type="entry name" value="UDP-galactose 4-epimerase, domain 1"/>
    <property type="match status" value="1"/>
</dbReference>
<evidence type="ECO:0000313" key="12">
    <source>
        <dbReference type="EMBL" id="TBN48267.1"/>
    </source>
</evidence>
<dbReference type="Proteomes" id="UP000291613">
    <property type="component" value="Unassembled WGS sequence"/>
</dbReference>